<dbReference type="KEGG" id="pseb:EOK75_18495"/>
<comment type="function">
    <text evidence="1">Part of the tripartite ATP-independent periplasmic (TRAP) transport system.</text>
</comment>
<keyword evidence="4" id="KW-0614">Plasmid</keyword>
<evidence type="ECO:0000256" key="2">
    <source>
        <dbReference type="SAM" id="Phobius"/>
    </source>
</evidence>
<keyword evidence="2" id="KW-0812">Transmembrane</keyword>
<evidence type="ECO:0000313" key="5">
    <source>
        <dbReference type="Proteomes" id="UP000298631"/>
    </source>
</evidence>
<feature type="transmembrane region" description="Helical" evidence="2">
    <location>
        <begin position="185"/>
        <end position="203"/>
    </location>
</feature>
<dbReference type="AlphaFoldDB" id="A0A4P8EKD8"/>
<feature type="transmembrane region" description="Helical" evidence="2">
    <location>
        <begin position="52"/>
        <end position="72"/>
    </location>
</feature>
<keyword evidence="5" id="KW-1185">Reference proteome</keyword>
<dbReference type="PANTHER" id="PTHR43849:SF2">
    <property type="entry name" value="BLL3936 PROTEIN"/>
    <property type="match status" value="1"/>
</dbReference>
<dbReference type="OrthoDB" id="9759894at2"/>
<dbReference type="GO" id="GO:0022857">
    <property type="term" value="F:transmembrane transporter activity"/>
    <property type="evidence" value="ECO:0007669"/>
    <property type="project" value="UniProtKB-UniRule"/>
</dbReference>
<dbReference type="InterPro" id="IPR010656">
    <property type="entry name" value="DctM"/>
</dbReference>
<keyword evidence="1" id="KW-1003">Cell membrane</keyword>
<evidence type="ECO:0000259" key="3">
    <source>
        <dbReference type="Pfam" id="PF06808"/>
    </source>
</evidence>
<feature type="transmembrane region" description="Helical" evidence="2">
    <location>
        <begin position="152"/>
        <end position="173"/>
    </location>
</feature>
<proteinExistence type="predicted"/>
<accession>A0A4P8EKD8</accession>
<feature type="domain" description="TRAP C4-dicarboxylate transport system permease DctM subunit" evidence="3">
    <location>
        <begin position="3"/>
        <end position="145"/>
    </location>
</feature>
<evidence type="ECO:0000256" key="1">
    <source>
        <dbReference type="RuleBase" id="RU369079"/>
    </source>
</evidence>
<dbReference type="GO" id="GO:0005886">
    <property type="term" value="C:plasma membrane"/>
    <property type="evidence" value="ECO:0007669"/>
    <property type="project" value="UniProtKB-SubCell"/>
</dbReference>
<name>A0A4P8EKD8_9RHOB</name>
<feature type="transmembrane region" description="Helical" evidence="2">
    <location>
        <begin position="209"/>
        <end position="232"/>
    </location>
</feature>
<protein>
    <submittedName>
        <fullName evidence="4">TRAP transporter large permease subunit</fullName>
    </submittedName>
</protein>
<keyword evidence="1" id="KW-0997">Cell inner membrane</keyword>
<keyword evidence="2" id="KW-1133">Transmembrane helix</keyword>
<geneLocation type="plasmid" evidence="4 5">
    <name>unnamed1</name>
</geneLocation>
<feature type="transmembrane region" description="Helical" evidence="2">
    <location>
        <begin position="120"/>
        <end position="140"/>
    </location>
</feature>
<feature type="transmembrane region" description="Helical" evidence="2">
    <location>
        <begin position="84"/>
        <end position="108"/>
    </location>
</feature>
<organism evidence="4 5">
    <name type="scientific">Pseudorhodobacter turbinis</name>
    <dbReference type="NCBI Taxonomy" id="2500533"/>
    <lineage>
        <taxon>Bacteria</taxon>
        <taxon>Pseudomonadati</taxon>
        <taxon>Pseudomonadota</taxon>
        <taxon>Alphaproteobacteria</taxon>
        <taxon>Rhodobacterales</taxon>
        <taxon>Paracoccaceae</taxon>
        <taxon>Pseudorhodobacter</taxon>
    </lineage>
</organism>
<sequence>MATILAGVGLLLGALVLTGKVGSLAYDLIAMAGDNTVILLIAGALTSMVLGMGMTISAAYLFLAIALAPALTESGLDPLAIHMFMLYWGMISYITPPIAFAAFAAAPISGSSSMRTGFEAMRLGTIIYFIPFFFVLNPALIGQGTTAEIASVLGSAIVGVLLLSAALQGYLLGIGRLGHARFVQWPIRVALFTGGLLLLVPGGDNFGGISGSVFTLVAVGCVAVALALQFVIQNPNKARIGVLSE</sequence>
<gene>
    <name evidence="4" type="ORF">EOK75_18495</name>
</gene>
<dbReference type="Proteomes" id="UP000298631">
    <property type="component" value="Plasmid unnamed1"/>
</dbReference>
<dbReference type="EMBL" id="CP039965">
    <property type="protein sequence ID" value="QCO57681.1"/>
    <property type="molecule type" value="Genomic_DNA"/>
</dbReference>
<dbReference type="Pfam" id="PF06808">
    <property type="entry name" value="DctM"/>
    <property type="match status" value="1"/>
</dbReference>
<keyword evidence="1" id="KW-0813">Transport</keyword>
<reference evidence="4 5" key="1">
    <citation type="submission" date="2019-05" db="EMBL/GenBank/DDBJ databases">
        <title>Pseudorhodobacter turbinis sp. nov., isolated from the gut of the Korean turban shell.</title>
        <authorList>
            <person name="Jeong Y.-S."/>
            <person name="Kang W.-R."/>
            <person name="Bae J.-W."/>
        </authorList>
    </citation>
    <scope>NUCLEOTIDE SEQUENCE [LARGE SCALE GENOMIC DNA]</scope>
    <source>
        <strain evidence="4 5">S12M18</strain>
        <plasmid evidence="4 5">unnamed1</plasmid>
    </source>
</reference>
<evidence type="ECO:0000313" key="4">
    <source>
        <dbReference type="EMBL" id="QCO57681.1"/>
    </source>
</evidence>
<dbReference type="PANTHER" id="PTHR43849">
    <property type="entry name" value="BLL3936 PROTEIN"/>
    <property type="match status" value="1"/>
</dbReference>
<keyword evidence="2" id="KW-0472">Membrane</keyword>
<comment type="subcellular location">
    <subcellularLocation>
        <location evidence="1">Cell inner membrane</location>
        <topology evidence="1">Multi-pass membrane protein</topology>
    </subcellularLocation>
</comment>